<evidence type="ECO:0000256" key="17">
    <source>
        <dbReference type="ARBA" id="ARBA00049628"/>
    </source>
</evidence>
<comment type="similarity">
    <text evidence="3 18">In the N-terminal section; belongs to the N-acetylglucosamine-1-phosphate uridyltransferase family.</text>
</comment>
<dbReference type="GO" id="GO:0071555">
    <property type="term" value="P:cell wall organization"/>
    <property type="evidence" value="ECO:0007669"/>
    <property type="project" value="UniProtKB-KW"/>
</dbReference>
<evidence type="ECO:0000256" key="7">
    <source>
        <dbReference type="ARBA" id="ARBA00022723"/>
    </source>
</evidence>
<feature type="binding site" evidence="18">
    <location>
        <position position="336"/>
    </location>
    <ligand>
        <name>UDP-N-acetyl-alpha-D-glucosamine</name>
        <dbReference type="ChEBI" id="CHEBI:57705"/>
    </ligand>
</feature>
<dbReference type="InterPro" id="IPR050065">
    <property type="entry name" value="GlmU-like"/>
</dbReference>
<keyword evidence="6 18" id="KW-0548">Nucleotidyltransferase</keyword>
<evidence type="ECO:0000256" key="15">
    <source>
        <dbReference type="ARBA" id="ARBA00048247"/>
    </source>
</evidence>
<dbReference type="GO" id="GO:0006048">
    <property type="term" value="P:UDP-N-acetylglucosamine biosynthetic process"/>
    <property type="evidence" value="ECO:0007669"/>
    <property type="project" value="UniProtKB-UniPathway"/>
</dbReference>
<dbReference type="PANTHER" id="PTHR43584">
    <property type="entry name" value="NUCLEOTIDYL TRANSFERASE"/>
    <property type="match status" value="1"/>
</dbReference>
<evidence type="ECO:0000313" key="21">
    <source>
        <dbReference type="Proteomes" id="UP000054908"/>
    </source>
</evidence>
<sequence>MSLQIVILAAGQGKRMYSDTPKVLHCLAGKPMLQWVIETAQQLNPDAIHVVYGHGGEAIKSALANSSVNWVLQTEQLGTGHAVKQALTHIPDQSQVLVLSGDVPLIRSETLRALVKASLSHEKKPIPLSLLVAMLDNPTGLGRIVRDGSGAIRAIVEEKDATVDQKRINEIYSGICCVSAADLARWLPQLNAHNAQGEYYLTDIIAMAVAENLPITSMQATDLLEIQGVNNRLQLQQLERVWQKRVAEQLMLSGVSISDANRLDVRGELQCGPDVFIDVNVICNGHVRLGKGCRIGPHCVLTNVTLGENCEIFANSVLEDCVLDNNCHVGPFARLRPGTQLAADCKIGNFVETKNAVLAEGTKASHLSYLGDVTIGKEVNIGAGTITCNYDGANKHQTVIEDGVFVGSDTQFVAPVRIGANATIGAGSTIRKDVPPGELTLTVSKQKTIFGWKRPVKKEKKE</sequence>
<comment type="caution">
    <text evidence="20">The sequence shown here is derived from an EMBL/GenBank/DDBJ whole genome shotgun (WGS) entry which is preliminary data.</text>
</comment>
<comment type="subcellular location">
    <subcellularLocation>
        <location evidence="1 18">Cytoplasm</location>
    </subcellularLocation>
</comment>
<feature type="binding site" evidence="18">
    <location>
        <position position="230"/>
    </location>
    <ligand>
        <name>UDP-N-acetyl-alpha-D-glucosamine</name>
        <dbReference type="ChEBI" id="CHEBI:57705"/>
    </ligand>
</feature>
<dbReference type="InterPro" id="IPR011004">
    <property type="entry name" value="Trimer_LpxA-like_sf"/>
</dbReference>
<comment type="pathway">
    <text evidence="18">Bacterial outer membrane biogenesis; LPS lipid A biosynthesis.</text>
</comment>
<dbReference type="CDD" id="cd03353">
    <property type="entry name" value="LbH_GlmU_C"/>
    <property type="match status" value="1"/>
</dbReference>
<dbReference type="Pfam" id="PF00132">
    <property type="entry name" value="Hexapep"/>
    <property type="match status" value="1"/>
</dbReference>
<comment type="similarity">
    <text evidence="2 18">In the C-terminal section; belongs to the transferase hexapeptide repeat family.</text>
</comment>
<dbReference type="InterPro" id="IPR038009">
    <property type="entry name" value="GlmU_C_LbH"/>
</dbReference>
<comment type="caution">
    <text evidence="18">Lacks conserved residue(s) required for the propagation of feature annotation.</text>
</comment>
<dbReference type="HAMAP" id="MF_01631">
    <property type="entry name" value="GlmU"/>
    <property type="match status" value="1"/>
</dbReference>
<evidence type="ECO:0000256" key="2">
    <source>
        <dbReference type="ARBA" id="ARBA00007707"/>
    </source>
</evidence>
<dbReference type="GO" id="GO:0003977">
    <property type="term" value="F:UDP-N-acetylglucosamine diphosphorylase activity"/>
    <property type="evidence" value="ECO:0007669"/>
    <property type="project" value="UniProtKB-UniRule"/>
</dbReference>
<keyword evidence="9 18" id="KW-0460">Magnesium</keyword>
<dbReference type="GO" id="GO:0019134">
    <property type="term" value="F:glucosamine-1-phosphate N-acetyltransferase activity"/>
    <property type="evidence" value="ECO:0007669"/>
    <property type="project" value="UniProtKB-UniRule"/>
</dbReference>
<keyword evidence="10 18" id="KW-0133">Cell shape</keyword>
<keyword evidence="21" id="KW-1185">Reference proteome</keyword>
<feature type="binding site" evidence="18">
    <location>
        <position position="369"/>
    </location>
    <ligand>
        <name>UDP-N-acetyl-alpha-D-glucosamine</name>
        <dbReference type="ChEBI" id="CHEBI:57705"/>
    </ligand>
</feature>
<feature type="binding site" evidence="18">
    <location>
        <position position="73"/>
    </location>
    <ligand>
        <name>UDP-N-acetyl-alpha-D-glucosamine</name>
        <dbReference type="ChEBI" id="CHEBI:57705"/>
    </ligand>
</feature>
<keyword evidence="14 18" id="KW-0961">Cell wall biogenesis/degradation</keyword>
<dbReference type="InterPro" id="IPR001451">
    <property type="entry name" value="Hexapep"/>
</dbReference>
<dbReference type="SUPFAM" id="SSF53448">
    <property type="entry name" value="Nucleotide-diphospho-sugar transferases"/>
    <property type="match status" value="1"/>
</dbReference>
<evidence type="ECO:0000256" key="18">
    <source>
        <dbReference type="HAMAP-Rule" id="MF_01631"/>
    </source>
</evidence>
<feature type="binding site" evidence="18">
    <location>
        <position position="408"/>
    </location>
    <ligand>
        <name>acetyl-CoA</name>
        <dbReference type="ChEBI" id="CHEBI:57288"/>
    </ligand>
</feature>
<dbReference type="GO" id="GO:0009252">
    <property type="term" value="P:peptidoglycan biosynthetic process"/>
    <property type="evidence" value="ECO:0007669"/>
    <property type="project" value="UniProtKB-UniRule"/>
</dbReference>
<dbReference type="GO" id="GO:0009245">
    <property type="term" value="P:lipid A biosynthetic process"/>
    <property type="evidence" value="ECO:0007669"/>
    <property type="project" value="UniProtKB-UniRule"/>
</dbReference>
<feature type="binding site" evidence="18">
    <location>
        <position position="22"/>
    </location>
    <ligand>
        <name>UDP-N-acetyl-alpha-D-glucosamine</name>
        <dbReference type="ChEBI" id="CHEBI:57705"/>
    </ligand>
</feature>
<dbReference type="GO" id="GO:0000902">
    <property type="term" value="P:cell morphogenesis"/>
    <property type="evidence" value="ECO:0007669"/>
    <property type="project" value="UniProtKB-UniRule"/>
</dbReference>
<evidence type="ECO:0000256" key="11">
    <source>
        <dbReference type="ARBA" id="ARBA00022984"/>
    </source>
</evidence>
<dbReference type="GO" id="GO:0000287">
    <property type="term" value="F:magnesium ion binding"/>
    <property type="evidence" value="ECO:0007669"/>
    <property type="project" value="UniProtKB-UniRule"/>
</dbReference>
<reference evidence="20 21" key="1">
    <citation type="submission" date="2015-11" db="EMBL/GenBank/DDBJ databases">
        <title>Genomic analysis of 38 Legionella species identifies large and diverse effector repertoires.</title>
        <authorList>
            <person name="Burstein D."/>
            <person name="Amaro F."/>
            <person name="Zusman T."/>
            <person name="Lifshitz Z."/>
            <person name="Cohen O."/>
            <person name="Gilbert J.A."/>
            <person name="Pupko T."/>
            <person name="Shuman H.A."/>
            <person name="Segal G."/>
        </authorList>
    </citation>
    <scope>NUCLEOTIDE SEQUENCE [LARGE SCALE GENOMIC DNA]</scope>
    <source>
        <strain evidence="20 21">PX-1-G2-E2</strain>
    </source>
</reference>
<dbReference type="Gene3D" id="3.90.550.10">
    <property type="entry name" value="Spore Coat Polysaccharide Biosynthesis Protein SpsA, Chain A"/>
    <property type="match status" value="1"/>
</dbReference>
<feature type="binding site" evidence="18">
    <location>
        <begin position="78"/>
        <end position="79"/>
    </location>
    <ligand>
        <name>UDP-N-acetyl-alpha-D-glucosamine</name>
        <dbReference type="ChEBI" id="CHEBI:57705"/>
    </ligand>
</feature>
<dbReference type="NCBIfam" id="TIGR01173">
    <property type="entry name" value="glmU"/>
    <property type="match status" value="1"/>
</dbReference>
<feature type="active site" description="Proton acceptor" evidence="18">
    <location>
        <position position="366"/>
    </location>
</feature>
<evidence type="ECO:0000256" key="3">
    <source>
        <dbReference type="ARBA" id="ARBA00007947"/>
    </source>
</evidence>
<feature type="region of interest" description="N-acetyltransferase" evidence="18">
    <location>
        <begin position="254"/>
        <end position="462"/>
    </location>
</feature>
<keyword evidence="7 18" id="KW-0479">Metal-binding</keyword>
<gene>
    <name evidence="18 20" type="primary">glmU</name>
    <name evidence="20" type="ORF">Lmac_1505</name>
</gene>
<evidence type="ECO:0000259" key="19">
    <source>
        <dbReference type="Pfam" id="PF12804"/>
    </source>
</evidence>
<feature type="binding site" evidence="18">
    <location>
        <position position="230"/>
    </location>
    <ligand>
        <name>Mg(2+)</name>
        <dbReference type="ChEBI" id="CHEBI:18420"/>
    </ligand>
</feature>
<feature type="binding site" evidence="18">
    <location>
        <position position="354"/>
    </location>
    <ligand>
        <name>UDP-N-acetyl-alpha-D-glucosamine</name>
        <dbReference type="ChEBI" id="CHEBI:57705"/>
    </ligand>
</feature>
<dbReference type="EMBL" id="LNYL01000038">
    <property type="protein sequence ID" value="KTD26257.1"/>
    <property type="molecule type" value="Genomic_DNA"/>
</dbReference>
<dbReference type="OrthoDB" id="9775031at2"/>
<proteinExistence type="inferred from homology"/>
<feature type="binding site" evidence="18">
    <location>
        <position position="380"/>
    </location>
    <ligand>
        <name>UDP-N-acetyl-alpha-D-glucosamine</name>
        <dbReference type="ChEBI" id="CHEBI:57705"/>
    </ligand>
</feature>
<dbReference type="Pfam" id="PF14602">
    <property type="entry name" value="Hexapep_2"/>
    <property type="match status" value="1"/>
</dbReference>
<dbReference type="InterPro" id="IPR029044">
    <property type="entry name" value="Nucleotide-diphossugar_trans"/>
</dbReference>
<evidence type="ECO:0000256" key="8">
    <source>
        <dbReference type="ARBA" id="ARBA00022737"/>
    </source>
</evidence>
<evidence type="ECO:0000256" key="14">
    <source>
        <dbReference type="ARBA" id="ARBA00023316"/>
    </source>
</evidence>
<evidence type="ECO:0000256" key="5">
    <source>
        <dbReference type="ARBA" id="ARBA00022679"/>
    </source>
</evidence>
<keyword evidence="5 18" id="KW-0808">Transferase</keyword>
<dbReference type="PANTHER" id="PTHR43584:SF3">
    <property type="entry name" value="BIFUNCTIONAL PROTEIN GLMU"/>
    <property type="match status" value="1"/>
</dbReference>
<keyword evidence="8 18" id="KW-0677">Repeat</keyword>
<feature type="binding site" evidence="18">
    <location>
        <begin position="389"/>
        <end position="390"/>
    </location>
    <ligand>
        <name>acetyl-CoA</name>
        <dbReference type="ChEBI" id="CHEBI:57288"/>
    </ligand>
</feature>
<dbReference type="Gene3D" id="2.160.10.10">
    <property type="entry name" value="Hexapeptide repeat proteins"/>
    <property type="match status" value="1"/>
</dbReference>
<feature type="domain" description="MobA-like NTP transferase" evidence="19">
    <location>
        <begin position="6"/>
        <end position="122"/>
    </location>
</feature>
<dbReference type="GO" id="GO:0008360">
    <property type="term" value="P:regulation of cell shape"/>
    <property type="evidence" value="ECO:0007669"/>
    <property type="project" value="UniProtKB-KW"/>
</dbReference>
<dbReference type="EC" id="2.3.1.157" evidence="18"/>
<dbReference type="UniPathway" id="UPA00973"/>
<organism evidence="20 21">
    <name type="scientific">Legionella maceachernii</name>
    <dbReference type="NCBI Taxonomy" id="466"/>
    <lineage>
        <taxon>Bacteria</taxon>
        <taxon>Pseudomonadati</taxon>
        <taxon>Pseudomonadota</taxon>
        <taxon>Gammaproteobacteria</taxon>
        <taxon>Legionellales</taxon>
        <taxon>Legionellaceae</taxon>
        <taxon>Legionella</taxon>
    </lineage>
</organism>
<comment type="catalytic activity">
    <reaction evidence="15 18">
        <text>alpha-D-glucosamine 1-phosphate + acetyl-CoA = N-acetyl-alpha-D-glucosamine 1-phosphate + CoA + H(+)</text>
        <dbReference type="Rhea" id="RHEA:13725"/>
        <dbReference type="ChEBI" id="CHEBI:15378"/>
        <dbReference type="ChEBI" id="CHEBI:57287"/>
        <dbReference type="ChEBI" id="CHEBI:57288"/>
        <dbReference type="ChEBI" id="CHEBI:57776"/>
        <dbReference type="ChEBI" id="CHEBI:58516"/>
        <dbReference type="EC" id="2.3.1.157"/>
    </reaction>
</comment>
<dbReference type="STRING" id="466.Lmac_1505"/>
<keyword evidence="12 18" id="KW-0511">Multifunctional enzyme</keyword>
<feature type="binding site" evidence="18">
    <location>
        <position position="102"/>
    </location>
    <ligand>
        <name>Mg(2+)</name>
        <dbReference type="ChEBI" id="CHEBI:18420"/>
    </ligand>
</feature>
<dbReference type="GO" id="GO:0016020">
    <property type="term" value="C:membrane"/>
    <property type="evidence" value="ECO:0007669"/>
    <property type="project" value="GOC"/>
</dbReference>
<dbReference type="Pfam" id="PF12804">
    <property type="entry name" value="NTP_transf_3"/>
    <property type="match status" value="1"/>
</dbReference>
<dbReference type="RefSeq" id="WP_058452276.1">
    <property type="nucleotide sequence ID" value="NZ_CAAAIB010000001.1"/>
</dbReference>
<feature type="binding site" evidence="18">
    <location>
        <position position="383"/>
    </location>
    <ligand>
        <name>acetyl-CoA</name>
        <dbReference type="ChEBI" id="CHEBI:57288"/>
    </ligand>
</feature>
<feature type="binding site" evidence="18">
    <location>
        <begin position="100"/>
        <end position="102"/>
    </location>
    <ligand>
        <name>UDP-N-acetyl-alpha-D-glucosamine</name>
        <dbReference type="ChEBI" id="CHEBI:57705"/>
    </ligand>
</feature>
<dbReference type="SUPFAM" id="SSF51161">
    <property type="entry name" value="Trimeric LpxA-like enzymes"/>
    <property type="match status" value="1"/>
</dbReference>
<feature type="binding site" evidence="18">
    <location>
        <position position="426"/>
    </location>
    <ligand>
        <name>acetyl-CoA</name>
        <dbReference type="ChEBI" id="CHEBI:57288"/>
    </ligand>
</feature>
<dbReference type="EC" id="2.7.7.23" evidence="18"/>
<dbReference type="PATRIC" id="fig|466.6.peg.1585"/>
<feature type="binding site" evidence="18">
    <location>
        <position position="142"/>
    </location>
    <ligand>
        <name>UDP-N-acetyl-alpha-D-glucosamine</name>
        <dbReference type="ChEBI" id="CHEBI:57705"/>
    </ligand>
</feature>
<comment type="pathway">
    <text evidence="18">Nucleotide-sugar biosynthesis; UDP-N-acetyl-alpha-D-glucosamine biosynthesis; UDP-N-acetyl-alpha-D-glucosamine from N-acetyl-alpha-D-glucosamine 1-phosphate: step 1/1.</text>
</comment>
<evidence type="ECO:0000256" key="9">
    <source>
        <dbReference type="ARBA" id="ARBA00022842"/>
    </source>
</evidence>
<comment type="cofactor">
    <cofactor evidence="18">
        <name>Mg(2+)</name>
        <dbReference type="ChEBI" id="CHEBI:18420"/>
    </cofactor>
    <text evidence="18">Binds 1 Mg(2+) ion per subunit.</text>
</comment>
<comment type="function">
    <text evidence="17 18">Catalyzes the last two sequential reactions in the de novo biosynthetic pathway for UDP-N-acetylglucosamine (UDP-GlcNAc). The C-terminal domain catalyzes the transfer of acetyl group from acetyl coenzyme A to glucosamine-1-phosphate (GlcN-1-P) to produce N-acetylglucosamine-1-phosphate (GlcNAc-1-P), which is converted into UDP-GlcNAc by the transfer of uridine 5-monophosphate (from uridine 5-triphosphate), a reaction catalyzed by the N-terminal domain.</text>
</comment>
<comment type="catalytic activity">
    <reaction evidence="16 18">
        <text>N-acetyl-alpha-D-glucosamine 1-phosphate + UTP + H(+) = UDP-N-acetyl-alpha-D-glucosamine + diphosphate</text>
        <dbReference type="Rhea" id="RHEA:13509"/>
        <dbReference type="ChEBI" id="CHEBI:15378"/>
        <dbReference type="ChEBI" id="CHEBI:33019"/>
        <dbReference type="ChEBI" id="CHEBI:46398"/>
        <dbReference type="ChEBI" id="CHEBI:57705"/>
        <dbReference type="ChEBI" id="CHEBI:57776"/>
        <dbReference type="EC" id="2.7.7.23"/>
    </reaction>
</comment>
<feature type="binding site" evidence="18">
    <location>
        <begin position="8"/>
        <end position="11"/>
    </location>
    <ligand>
        <name>UDP-N-acetyl-alpha-D-glucosamine</name>
        <dbReference type="ChEBI" id="CHEBI:57705"/>
    </ligand>
</feature>
<dbReference type="CDD" id="cd02540">
    <property type="entry name" value="GT2_GlmU_N_bac"/>
    <property type="match status" value="1"/>
</dbReference>
<keyword evidence="4 18" id="KW-0963">Cytoplasm</keyword>
<evidence type="ECO:0000256" key="10">
    <source>
        <dbReference type="ARBA" id="ARBA00022960"/>
    </source>
</evidence>
<keyword evidence="11 18" id="KW-0573">Peptidoglycan synthesis</keyword>
<evidence type="ECO:0000256" key="4">
    <source>
        <dbReference type="ARBA" id="ARBA00022490"/>
    </source>
</evidence>
<evidence type="ECO:0000313" key="20">
    <source>
        <dbReference type="EMBL" id="KTD26257.1"/>
    </source>
</evidence>
<evidence type="ECO:0000256" key="13">
    <source>
        <dbReference type="ARBA" id="ARBA00023315"/>
    </source>
</evidence>
<evidence type="ECO:0000256" key="6">
    <source>
        <dbReference type="ARBA" id="ARBA00022695"/>
    </source>
</evidence>
<protein>
    <recommendedName>
        <fullName evidence="18">Bifunctional protein GlmU</fullName>
    </recommendedName>
    <domain>
        <recommendedName>
            <fullName evidence="18">UDP-N-acetylglucosamine pyrophosphorylase</fullName>
            <ecNumber evidence="18">2.7.7.23</ecNumber>
        </recommendedName>
        <alternativeName>
            <fullName evidence="18">N-acetylglucosamine-1-phosphate uridyltransferase</fullName>
        </alternativeName>
    </domain>
    <domain>
        <recommendedName>
            <fullName evidence="18">Glucosamine-1-phosphate N-acetyltransferase</fullName>
            <ecNumber evidence="18">2.3.1.157</ecNumber>
        </recommendedName>
    </domain>
</protein>
<dbReference type="UniPathway" id="UPA00113">
    <property type="reaction ID" value="UER00532"/>
</dbReference>
<feature type="binding site" evidence="18">
    <location>
        <position position="157"/>
    </location>
    <ligand>
        <name>UDP-N-acetyl-alpha-D-glucosamine</name>
        <dbReference type="ChEBI" id="CHEBI:57705"/>
    </ligand>
</feature>
<dbReference type="Proteomes" id="UP000054908">
    <property type="component" value="Unassembled WGS sequence"/>
</dbReference>
<dbReference type="InterPro" id="IPR005882">
    <property type="entry name" value="Bifunctional_GlmU"/>
</dbReference>
<dbReference type="AlphaFoldDB" id="A0A0W0W1V7"/>
<feature type="region of interest" description="Linker" evidence="18">
    <location>
        <begin position="233"/>
        <end position="253"/>
    </location>
</feature>
<evidence type="ECO:0000256" key="1">
    <source>
        <dbReference type="ARBA" id="ARBA00004496"/>
    </source>
</evidence>
<keyword evidence="13 18" id="KW-0012">Acyltransferase</keyword>
<evidence type="ECO:0000256" key="12">
    <source>
        <dbReference type="ARBA" id="ARBA00023268"/>
    </source>
</evidence>
<feature type="region of interest" description="Pyrophosphorylase" evidence="18">
    <location>
        <begin position="1"/>
        <end position="232"/>
    </location>
</feature>
<evidence type="ECO:0000256" key="16">
    <source>
        <dbReference type="ARBA" id="ARBA00048493"/>
    </source>
</evidence>
<comment type="pathway">
    <text evidence="18">Nucleotide-sugar biosynthesis; UDP-N-acetyl-alpha-D-glucosamine biosynthesis; N-acetyl-alpha-D-glucosamine 1-phosphate from alpha-D-glucosamine 6-phosphate (route II): step 2/2.</text>
</comment>
<accession>A0A0W0W1V7</accession>
<dbReference type="GO" id="GO:0005737">
    <property type="term" value="C:cytoplasm"/>
    <property type="evidence" value="ECO:0007669"/>
    <property type="project" value="UniProtKB-SubCell"/>
</dbReference>
<dbReference type="InterPro" id="IPR025877">
    <property type="entry name" value="MobA-like_NTP_Trfase"/>
</dbReference>
<comment type="subunit">
    <text evidence="18">Homotrimer.</text>
</comment>
<name>A0A0W0W1V7_9GAMM</name>